<evidence type="ECO:0000313" key="12">
    <source>
        <dbReference type="Proteomes" id="UP001501666"/>
    </source>
</evidence>
<dbReference type="EMBL" id="BAAATE010000016">
    <property type="protein sequence ID" value="GAA2674943.1"/>
    <property type="molecule type" value="Genomic_DNA"/>
</dbReference>
<keyword evidence="9" id="KW-0472">Membrane</keyword>
<dbReference type="Proteomes" id="UP001501666">
    <property type="component" value="Unassembled WGS sequence"/>
</dbReference>
<gene>
    <name evidence="11" type="ORF">GCM10010412_056340</name>
</gene>
<keyword evidence="9" id="KW-1133">Transmembrane helix</keyword>
<dbReference type="Gene3D" id="3.30.565.10">
    <property type="entry name" value="Histidine kinase-like ATPase, C-terminal domain"/>
    <property type="match status" value="1"/>
</dbReference>
<name>A0ABN3SEK1_9ACTN</name>
<evidence type="ECO:0000256" key="1">
    <source>
        <dbReference type="ARBA" id="ARBA00000085"/>
    </source>
</evidence>
<evidence type="ECO:0000256" key="3">
    <source>
        <dbReference type="ARBA" id="ARBA00022553"/>
    </source>
</evidence>
<evidence type="ECO:0000256" key="6">
    <source>
        <dbReference type="ARBA" id="ARBA00022777"/>
    </source>
</evidence>
<dbReference type="InterPro" id="IPR050482">
    <property type="entry name" value="Sensor_HK_TwoCompSys"/>
</dbReference>
<organism evidence="11 12">
    <name type="scientific">Nonomuraea recticatena</name>
    <dbReference type="NCBI Taxonomy" id="46178"/>
    <lineage>
        <taxon>Bacteria</taxon>
        <taxon>Bacillati</taxon>
        <taxon>Actinomycetota</taxon>
        <taxon>Actinomycetes</taxon>
        <taxon>Streptosporangiales</taxon>
        <taxon>Streptosporangiaceae</taxon>
        <taxon>Nonomuraea</taxon>
    </lineage>
</organism>
<keyword evidence="6" id="KW-0418">Kinase</keyword>
<dbReference type="Pfam" id="PF02518">
    <property type="entry name" value="HATPase_c"/>
    <property type="match status" value="1"/>
</dbReference>
<feature type="domain" description="Histidine kinase/HSP90-like ATPase" evidence="10">
    <location>
        <begin position="288"/>
        <end position="378"/>
    </location>
</feature>
<feature type="transmembrane region" description="Helical" evidence="9">
    <location>
        <begin position="20"/>
        <end position="44"/>
    </location>
</feature>
<feature type="transmembrane region" description="Helical" evidence="9">
    <location>
        <begin position="394"/>
        <end position="418"/>
    </location>
</feature>
<dbReference type="SUPFAM" id="SSF55874">
    <property type="entry name" value="ATPase domain of HSP90 chaperone/DNA topoisomerase II/histidine kinase"/>
    <property type="match status" value="1"/>
</dbReference>
<comment type="catalytic activity">
    <reaction evidence="1">
        <text>ATP + protein L-histidine = ADP + protein N-phospho-L-histidine.</text>
        <dbReference type="EC" id="2.7.13.3"/>
    </reaction>
</comment>
<feature type="transmembrane region" description="Helical" evidence="9">
    <location>
        <begin position="123"/>
        <end position="143"/>
    </location>
</feature>
<keyword evidence="8" id="KW-0902">Two-component regulatory system</keyword>
<evidence type="ECO:0000256" key="5">
    <source>
        <dbReference type="ARBA" id="ARBA00022741"/>
    </source>
</evidence>
<keyword evidence="4" id="KW-0808">Transferase</keyword>
<evidence type="ECO:0000259" key="10">
    <source>
        <dbReference type="SMART" id="SM00387"/>
    </source>
</evidence>
<evidence type="ECO:0000256" key="2">
    <source>
        <dbReference type="ARBA" id="ARBA00012438"/>
    </source>
</evidence>
<feature type="transmembrane region" description="Helical" evidence="9">
    <location>
        <begin position="438"/>
        <end position="460"/>
    </location>
</feature>
<keyword evidence="7" id="KW-0067">ATP-binding</keyword>
<evidence type="ECO:0000256" key="9">
    <source>
        <dbReference type="SAM" id="Phobius"/>
    </source>
</evidence>
<dbReference type="CDD" id="cd16917">
    <property type="entry name" value="HATPase_UhpB-NarQ-NarX-like"/>
    <property type="match status" value="1"/>
</dbReference>
<reference evidence="11 12" key="1">
    <citation type="journal article" date="2019" name="Int. J. Syst. Evol. Microbiol.">
        <title>The Global Catalogue of Microorganisms (GCM) 10K type strain sequencing project: providing services to taxonomists for standard genome sequencing and annotation.</title>
        <authorList>
            <consortium name="The Broad Institute Genomics Platform"/>
            <consortium name="The Broad Institute Genome Sequencing Center for Infectious Disease"/>
            <person name="Wu L."/>
            <person name="Ma J."/>
        </authorList>
    </citation>
    <scope>NUCLEOTIDE SEQUENCE [LARGE SCALE GENOMIC DNA]</scope>
    <source>
        <strain evidence="11 12">JCM 6835</strain>
    </source>
</reference>
<accession>A0ABN3SEK1</accession>
<dbReference type="PANTHER" id="PTHR24421">
    <property type="entry name" value="NITRATE/NITRITE SENSOR PROTEIN NARX-RELATED"/>
    <property type="match status" value="1"/>
</dbReference>
<dbReference type="Gene3D" id="1.20.5.1930">
    <property type="match status" value="1"/>
</dbReference>
<evidence type="ECO:0000313" key="11">
    <source>
        <dbReference type="EMBL" id="GAA2674943.1"/>
    </source>
</evidence>
<dbReference type="PANTHER" id="PTHR24421:SF10">
    <property type="entry name" value="NITRATE_NITRITE SENSOR PROTEIN NARQ"/>
    <property type="match status" value="1"/>
</dbReference>
<keyword evidence="3" id="KW-0597">Phosphoprotein</keyword>
<dbReference type="EC" id="2.7.13.3" evidence="2"/>
<dbReference type="SMART" id="SM00387">
    <property type="entry name" value="HATPase_c"/>
    <property type="match status" value="1"/>
</dbReference>
<protein>
    <recommendedName>
        <fullName evidence="2">histidine kinase</fullName>
        <ecNumber evidence="2">2.7.13.3</ecNumber>
    </recommendedName>
</protein>
<dbReference type="InterPro" id="IPR003594">
    <property type="entry name" value="HATPase_dom"/>
</dbReference>
<evidence type="ECO:0000256" key="7">
    <source>
        <dbReference type="ARBA" id="ARBA00022840"/>
    </source>
</evidence>
<keyword evidence="12" id="KW-1185">Reference proteome</keyword>
<comment type="caution">
    <text evidence="11">The sequence shown here is derived from an EMBL/GenBank/DDBJ whole genome shotgun (WGS) entry which is preliminary data.</text>
</comment>
<dbReference type="InterPro" id="IPR011712">
    <property type="entry name" value="Sig_transdc_His_kin_sub3_dim/P"/>
</dbReference>
<evidence type="ECO:0000256" key="8">
    <source>
        <dbReference type="ARBA" id="ARBA00023012"/>
    </source>
</evidence>
<sequence length="483" mass="53468">MQYPRAATSLRLEGMLRRSLWLLALVVVEVPLVLLSALVLLGSFTVGLVPFFPPCVALVRRVTRRTRKLMGIAAPYHPQPPPPVPQADGWYRSDRTLYKTPRIPAWNDRWKWLFGDPSTWRDFLWLLLDPVVKLVLAVPLLVLPGHTQRVYGYWAALLLGPTAKSELTGQVRKLSESRTLTVDSQAAEMRRIERDLHDGVQARLVALGMTLGAVEELVRTDPAAAVALLAKAREASAETLVELRGVVRGIHPPVLAERGLGDAVKALALDSPLRTDVEVDLPVRLQTPVETALYFAISELLSNAAKHSGADNVIVDISHTERDVAVMVWDDGGGGADPSRGSGLDGIERRLAAFDGVLALSSPQGGPTTVAMSVPKVLPEEYGKKKNPMPRWQAAVVVFCWSLSWLPLFPQGLVAGVFKTIGFEHRSWFLALYLPDFWQWPAIVGMVSLGMLMYGVALYLPMRHSRERWIAEASPRRPWFSRC</sequence>
<evidence type="ECO:0000256" key="4">
    <source>
        <dbReference type="ARBA" id="ARBA00022679"/>
    </source>
</evidence>
<dbReference type="Pfam" id="PF07730">
    <property type="entry name" value="HisKA_3"/>
    <property type="match status" value="1"/>
</dbReference>
<proteinExistence type="predicted"/>
<keyword evidence="5" id="KW-0547">Nucleotide-binding</keyword>
<dbReference type="InterPro" id="IPR036890">
    <property type="entry name" value="HATPase_C_sf"/>
</dbReference>
<keyword evidence="9" id="KW-0812">Transmembrane</keyword>